<dbReference type="EMBL" id="CAKOGP040001112">
    <property type="protein sequence ID" value="CAJ1941984.1"/>
    <property type="molecule type" value="Genomic_DNA"/>
</dbReference>
<sequence>MYESSWVLIVCLNVLIIGSYLLLSPIASRPPLNLKDDQKERGGQDCSSDLDCSLNGICQNEVCLCDKPWHGRECSLLDVLPVQFPQGYGMLPNQTTWGGGILVEEQENEAKKRLYHLYVVRMTNNCTLEYWTKNSRVDHAIAESPAGPYRFLDVAIPTQSHNPVPVALKDGTYAIFHIGSGEGGINGGVDCNNSSDYEFGGQMKMEATSDSNLESTGSTIHVSDSLYGPWRPLVNNTLGFCNNPAPFVHPNGTIYVGCRHGLKHSTLRRAESVGGPYEEIADIPGMSPDGYVLEDPQLYVDHRGHFHGIFHAYQLYPNASNCENDVVASHAFSADGIDWHLSKERPYGTQLTLANGKSITLATRERPKPLMQNGRMTHLVQSACGVPNCYSRTGCVDCKYKNWDFTLVLPLDI</sequence>
<keyword evidence="1" id="KW-0812">Transmembrane</keyword>
<organism evidence="2 3">
    <name type="scientific">Cylindrotheca closterium</name>
    <dbReference type="NCBI Taxonomy" id="2856"/>
    <lineage>
        <taxon>Eukaryota</taxon>
        <taxon>Sar</taxon>
        <taxon>Stramenopiles</taxon>
        <taxon>Ochrophyta</taxon>
        <taxon>Bacillariophyta</taxon>
        <taxon>Bacillariophyceae</taxon>
        <taxon>Bacillariophycidae</taxon>
        <taxon>Bacillariales</taxon>
        <taxon>Bacillariaceae</taxon>
        <taxon>Cylindrotheca</taxon>
    </lineage>
</organism>
<comment type="caution">
    <text evidence="2">The sequence shown here is derived from an EMBL/GenBank/DDBJ whole genome shotgun (WGS) entry which is preliminary data.</text>
</comment>
<keyword evidence="1" id="KW-1133">Transmembrane helix</keyword>
<evidence type="ECO:0000313" key="3">
    <source>
        <dbReference type="Proteomes" id="UP001295423"/>
    </source>
</evidence>
<dbReference type="AlphaFoldDB" id="A0AAD2FHX3"/>
<keyword evidence="1" id="KW-0472">Membrane</keyword>
<proteinExistence type="predicted"/>
<feature type="transmembrane region" description="Helical" evidence="1">
    <location>
        <begin position="6"/>
        <end position="23"/>
    </location>
</feature>
<keyword evidence="3" id="KW-1185">Reference proteome</keyword>
<evidence type="ECO:0000256" key="1">
    <source>
        <dbReference type="SAM" id="Phobius"/>
    </source>
</evidence>
<evidence type="ECO:0000313" key="2">
    <source>
        <dbReference type="EMBL" id="CAJ1941984.1"/>
    </source>
</evidence>
<dbReference type="Proteomes" id="UP001295423">
    <property type="component" value="Unassembled WGS sequence"/>
</dbReference>
<gene>
    <name evidence="2" type="ORF">CYCCA115_LOCUS7720</name>
</gene>
<protein>
    <recommendedName>
        <fullName evidence="4">EGF-like domain-containing protein</fullName>
    </recommendedName>
</protein>
<reference evidence="2" key="1">
    <citation type="submission" date="2023-08" db="EMBL/GenBank/DDBJ databases">
        <authorList>
            <person name="Audoor S."/>
            <person name="Bilcke G."/>
        </authorList>
    </citation>
    <scope>NUCLEOTIDE SEQUENCE</scope>
</reference>
<evidence type="ECO:0008006" key="4">
    <source>
        <dbReference type="Google" id="ProtNLM"/>
    </source>
</evidence>
<accession>A0AAD2FHX3</accession>
<name>A0AAD2FHX3_9STRA</name>
<dbReference type="InterPro" id="IPR023296">
    <property type="entry name" value="Glyco_hydro_beta-prop_sf"/>
</dbReference>
<dbReference type="SUPFAM" id="SSF75005">
    <property type="entry name" value="Arabinanase/levansucrase/invertase"/>
    <property type="match status" value="1"/>
</dbReference>
<dbReference type="CDD" id="cd00054">
    <property type="entry name" value="EGF_CA"/>
    <property type="match status" value="1"/>
</dbReference>